<gene>
    <name evidence="1" type="ORF">ABY42_03575</name>
</gene>
<protein>
    <submittedName>
        <fullName evidence="1">Uncharacterized protein</fullName>
    </submittedName>
</protein>
<proteinExistence type="predicted"/>
<reference evidence="2" key="1">
    <citation type="journal article" date="2015" name="J. Biotechnol.">
        <title>Complete genome sequence of Haloferax gibbonsii strain ARA6, a potential producer of polyhydroxyalkanoates and halocins isolated from Araruama, Rio de Janeiro, Brasil.</title>
        <authorList>
            <person name="Pinto L.H."/>
            <person name="D'Alincourt Carvalho-Assef A.P."/>
            <person name="Vieira R.P."/>
            <person name="Clementino M.M."/>
            <person name="Albano R.M."/>
        </authorList>
    </citation>
    <scope>NUCLEOTIDE SEQUENCE [LARGE SCALE GENOMIC DNA]</scope>
    <source>
        <strain evidence="2">ARA6</strain>
    </source>
</reference>
<organism evidence="1 2">
    <name type="scientific">Haloferax gibbonsii</name>
    <dbReference type="NCBI Taxonomy" id="35746"/>
    <lineage>
        <taxon>Archaea</taxon>
        <taxon>Methanobacteriati</taxon>
        <taxon>Methanobacteriota</taxon>
        <taxon>Stenosarchaea group</taxon>
        <taxon>Halobacteria</taxon>
        <taxon>Halobacteriales</taxon>
        <taxon>Haloferacaceae</taxon>
        <taxon>Haloferax</taxon>
    </lineage>
</organism>
<evidence type="ECO:0000313" key="1">
    <source>
        <dbReference type="EMBL" id="AKU06865.1"/>
    </source>
</evidence>
<dbReference type="RefSeq" id="WP_050458737.1">
    <property type="nucleotide sequence ID" value="NZ_CP011947.1"/>
</dbReference>
<dbReference type="AlphaFoldDB" id="A0A0K1IRC8"/>
<dbReference type="Proteomes" id="UP000066124">
    <property type="component" value="Chromosome"/>
</dbReference>
<dbReference type="InterPro" id="IPR055707">
    <property type="entry name" value="DUF7283"/>
</dbReference>
<dbReference type="PATRIC" id="fig|35746.4.peg.758"/>
<dbReference type="KEGG" id="hgi:ABY42_03575"/>
<evidence type="ECO:0000313" key="2">
    <source>
        <dbReference type="Proteomes" id="UP000066124"/>
    </source>
</evidence>
<dbReference type="Pfam" id="PF23954">
    <property type="entry name" value="DUF7283"/>
    <property type="match status" value="1"/>
</dbReference>
<sequence>MLDAPLDTLYTWAALSVAATVLVGTVAGLPTAPAPDASGVADAVDAVAVAEYDATAEHELDADAVRIGSHRIGLRNDGGAAHAAFAFGPVTPATPDSRLGSVAAGASPSAVFDSPAAFAAAAETARDRNVSWRPASEPLVVRHVTWEGTDVTVVSA</sequence>
<accession>A0A0K1IRC8</accession>
<name>A0A0K1IRC8_HALGI</name>
<dbReference type="EMBL" id="CP011947">
    <property type="protein sequence ID" value="AKU06865.1"/>
    <property type="molecule type" value="Genomic_DNA"/>
</dbReference>
<dbReference type="GeneID" id="25245010"/>